<comment type="caution">
    <text evidence="2">The sequence shown here is derived from an EMBL/GenBank/DDBJ whole genome shotgun (WGS) entry which is preliminary data.</text>
</comment>
<proteinExistence type="predicted"/>
<evidence type="ECO:0000313" key="2">
    <source>
        <dbReference type="EMBL" id="CAE7127108.1"/>
    </source>
</evidence>
<name>A0A8H3DZV3_9AGAM</name>
<reference evidence="2" key="1">
    <citation type="submission" date="2021-01" db="EMBL/GenBank/DDBJ databases">
        <authorList>
            <person name="Kaushik A."/>
        </authorList>
    </citation>
    <scope>NUCLEOTIDE SEQUENCE</scope>
    <source>
        <strain evidence="2">AG5</strain>
    </source>
</reference>
<dbReference type="EMBL" id="CAJNJQ010001215">
    <property type="protein sequence ID" value="CAE7127108.1"/>
    <property type="molecule type" value="Genomic_DNA"/>
</dbReference>
<gene>
    <name evidence="2" type="ORF">RDB_LOCUS60821</name>
</gene>
<evidence type="ECO:0000313" key="3">
    <source>
        <dbReference type="Proteomes" id="UP000663827"/>
    </source>
</evidence>
<protein>
    <recommendedName>
        <fullName evidence="1">Winged helix-turn helix domain-containing protein</fullName>
    </recommendedName>
</protein>
<feature type="domain" description="Winged helix-turn helix" evidence="1">
    <location>
        <begin position="82"/>
        <end position="132"/>
    </location>
</feature>
<organism evidence="2 3">
    <name type="scientific">Rhizoctonia solani</name>
    <dbReference type="NCBI Taxonomy" id="456999"/>
    <lineage>
        <taxon>Eukaryota</taxon>
        <taxon>Fungi</taxon>
        <taxon>Dikarya</taxon>
        <taxon>Basidiomycota</taxon>
        <taxon>Agaricomycotina</taxon>
        <taxon>Agaricomycetes</taxon>
        <taxon>Cantharellales</taxon>
        <taxon>Ceratobasidiaceae</taxon>
        <taxon>Rhizoctonia</taxon>
    </lineage>
</organism>
<dbReference type="PANTHER" id="PTHR48472">
    <property type="entry name" value="TC1-LIKE TRANSPOSASE DDE DOMAIN-CONTAINING PROTEIN"/>
    <property type="match status" value="1"/>
</dbReference>
<dbReference type="AlphaFoldDB" id="A0A8H3DZV3"/>
<dbReference type="Pfam" id="PF13592">
    <property type="entry name" value="HTH_33"/>
    <property type="match status" value="1"/>
</dbReference>
<sequence>MPYRFLDDGTKRLLVRLRRYKSAAEIQYLTGVDERTIQRVVKLHRLTGDVTRASIMKGRPRRLSSFEVSFLEGCVHRQPDITLNELQELLFRVCGVEVSTPTIDRSLRQRGLTYKKVTRHAAERDEMDRAMFQWIVGTYYRADQLVCVDESACDRRASRRRYAWSYHGERAL</sequence>
<accession>A0A8H3DZV3</accession>
<dbReference type="SUPFAM" id="SSF46689">
    <property type="entry name" value="Homeodomain-like"/>
    <property type="match status" value="1"/>
</dbReference>
<evidence type="ECO:0000259" key="1">
    <source>
        <dbReference type="Pfam" id="PF13592"/>
    </source>
</evidence>
<dbReference type="PANTHER" id="PTHR48472:SF1">
    <property type="entry name" value="TC1-LIKE TRANSPOSASE DDE DOMAIN-CONTAINING PROTEIN"/>
    <property type="match status" value="1"/>
</dbReference>
<dbReference type="InterPro" id="IPR009057">
    <property type="entry name" value="Homeodomain-like_sf"/>
</dbReference>
<dbReference type="Proteomes" id="UP000663827">
    <property type="component" value="Unassembled WGS sequence"/>
</dbReference>
<dbReference type="InterPro" id="IPR025959">
    <property type="entry name" value="Winged_HTH_dom"/>
</dbReference>
<feature type="non-terminal residue" evidence="2">
    <location>
        <position position="1"/>
    </location>
</feature>